<dbReference type="SUPFAM" id="SSF54791">
    <property type="entry name" value="Eukaryotic type KH-domain (KH-domain type I)"/>
    <property type="match status" value="4"/>
</dbReference>
<keyword evidence="3" id="KW-0539">Nucleus</keyword>
<evidence type="ECO:0000256" key="4">
    <source>
        <dbReference type="PROSITE-ProRule" id="PRU00117"/>
    </source>
</evidence>
<dbReference type="Gene3D" id="3.30.1370.10">
    <property type="entry name" value="K Homology domain, type 1"/>
    <property type="match status" value="4"/>
</dbReference>
<dbReference type="PANTHER" id="PTHR10288">
    <property type="entry name" value="KH DOMAIN CONTAINING RNA BINDING PROTEIN"/>
    <property type="match status" value="1"/>
</dbReference>
<dbReference type="InterPro" id="IPR004088">
    <property type="entry name" value="KH_dom_type_1"/>
</dbReference>
<organism evidence="6 7">
    <name type="scientific">Oryzias sinensis</name>
    <name type="common">Chinese medaka</name>
    <dbReference type="NCBI Taxonomy" id="183150"/>
    <lineage>
        <taxon>Eukaryota</taxon>
        <taxon>Metazoa</taxon>
        <taxon>Chordata</taxon>
        <taxon>Craniata</taxon>
        <taxon>Vertebrata</taxon>
        <taxon>Euteleostomi</taxon>
        <taxon>Actinopterygii</taxon>
        <taxon>Neopterygii</taxon>
        <taxon>Teleostei</taxon>
        <taxon>Neoteleostei</taxon>
        <taxon>Acanthomorphata</taxon>
        <taxon>Ovalentaria</taxon>
        <taxon>Atherinomorphae</taxon>
        <taxon>Beloniformes</taxon>
        <taxon>Adrianichthyidae</taxon>
        <taxon>Oryziinae</taxon>
        <taxon>Oryzias</taxon>
    </lineage>
</organism>
<reference evidence="6" key="2">
    <citation type="submission" date="2025-09" db="UniProtKB">
        <authorList>
            <consortium name="Ensembl"/>
        </authorList>
    </citation>
    <scope>IDENTIFICATION</scope>
</reference>
<dbReference type="Proteomes" id="UP000694383">
    <property type="component" value="Unplaced"/>
</dbReference>
<dbReference type="InterPro" id="IPR015096">
    <property type="entry name" value="FUBP_C"/>
</dbReference>
<protein>
    <recommendedName>
        <fullName evidence="5">K Homology domain-containing protein</fullName>
    </recommendedName>
</protein>
<reference evidence="6" key="1">
    <citation type="submission" date="2025-08" db="UniProtKB">
        <authorList>
            <consortium name="Ensembl"/>
        </authorList>
    </citation>
    <scope>IDENTIFICATION</scope>
</reference>
<dbReference type="FunFam" id="3.30.1370.10:FF:000007">
    <property type="entry name" value="far upstream element-binding protein 1 isoform X1"/>
    <property type="match status" value="1"/>
</dbReference>
<feature type="domain" description="K Homology" evidence="5">
    <location>
        <begin position="186"/>
        <end position="256"/>
    </location>
</feature>
<sequence>MLMCVFVCYSRVITEDYKVPDRMVGFIIGRGGEQITRIQLESGCKIQIAADSGGLMERPCSLTGSPESIEQAKRLLVQIVERCRNGPGFHGDSEGGTSVQEMLIPASKVGLVIGRGGDTIKQLQERAGVKMMMIQDGPMPTGADKPLRISGDPYKVQAARELVLEVIREKDGDFRSGRSDFGVRLGGTSLDVPVPRFAVGIVIGRNGEMIKKIQNDAGVRIQFKTDDGISPERVAMVMGQPDRCQHAVHLINDLIQTAQVRSSRDGFGSSLRSGRVRGRGDWTMGSPGPLQEVTYTIPADKCGLVIGKGGETIKSINQQSGAHVELQRNPPPSTDPNTRVFTIRGTAQQMEVARQLIDDKIGTFLTGVWGNTYQTSWQNPGQQDPGKTPVRAIQCLLWMHTHQSLNQNSFNCLCVFAGHSLAQTGQMDYSKAWEQYYKKLGQQSQQQSVMTDYSKAWEDYYKKQSQSSQQSSVPDYSAALAEYYRQQPYLWNPAQIQVTLEVPVSLKIPISGISCCSSSGSTLVQTSCVLLFCWFLSLCVQRLHRDQEETMLCSIVLLAGCFALYLD</sequence>
<accession>A0A8C7XTF2</accession>
<evidence type="ECO:0000256" key="2">
    <source>
        <dbReference type="ARBA" id="ARBA00022737"/>
    </source>
</evidence>
<name>A0A8C7XTF2_9TELE</name>
<dbReference type="GO" id="GO:0006355">
    <property type="term" value="P:regulation of DNA-templated transcription"/>
    <property type="evidence" value="ECO:0007669"/>
    <property type="project" value="InterPro"/>
</dbReference>
<dbReference type="SMART" id="SM00322">
    <property type="entry name" value="KH"/>
    <property type="match status" value="4"/>
</dbReference>
<dbReference type="InterPro" id="IPR004087">
    <property type="entry name" value="KH_dom"/>
</dbReference>
<dbReference type="Ensembl" id="ENSOSIT00000019336.1">
    <property type="protein sequence ID" value="ENSOSIP00000018309.1"/>
    <property type="gene ID" value="ENSOSIG00000008954.1"/>
</dbReference>
<dbReference type="PROSITE" id="PS50084">
    <property type="entry name" value="KH_TYPE_1"/>
    <property type="match status" value="4"/>
</dbReference>
<dbReference type="Pfam" id="PF09005">
    <property type="entry name" value="FUBP_C"/>
    <property type="match status" value="1"/>
</dbReference>
<keyword evidence="2" id="KW-0677">Repeat</keyword>
<evidence type="ECO:0000256" key="3">
    <source>
        <dbReference type="ARBA" id="ARBA00023242"/>
    </source>
</evidence>
<feature type="domain" description="K Homology" evidence="5">
    <location>
        <begin position="11"/>
        <end position="81"/>
    </location>
</feature>
<feature type="domain" description="K Homology" evidence="5">
    <location>
        <begin position="96"/>
        <end position="168"/>
    </location>
</feature>
<comment type="subcellular location">
    <subcellularLocation>
        <location evidence="1">Nucleus</location>
    </subcellularLocation>
</comment>
<dbReference type="GO" id="GO:0005634">
    <property type="term" value="C:nucleus"/>
    <property type="evidence" value="ECO:0007669"/>
    <property type="project" value="UniProtKB-SubCell"/>
</dbReference>
<dbReference type="GO" id="GO:0003723">
    <property type="term" value="F:RNA binding"/>
    <property type="evidence" value="ECO:0007669"/>
    <property type="project" value="UniProtKB-UniRule"/>
</dbReference>
<evidence type="ECO:0000256" key="1">
    <source>
        <dbReference type="ARBA" id="ARBA00004123"/>
    </source>
</evidence>
<dbReference type="AlphaFoldDB" id="A0A8C7XTF2"/>
<evidence type="ECO:0000313" key="7">
    <source>
        <dbReference type="Proteomes" id="UP000694383"/>
    </source>
</evidence>
<dbReference type="GeneTree" id="ENSGT00940000156744"/>
<dbReference type="InterPro" id="IPR036612">
    <property type="entry name" value="KH_dom_type_1_sf"/>
</dbReference>
<keyword evidence="4" id="KW-0694">RNA-binding</keyword>
<evidence type="ECO:0000259" key="5">
    <source>
        <dbReference type="SMART" id="SM00322"/>
    </source>
</evidence>
<proteinExistence type="predicted"/>
<dbReference type="CDD" id="cd22489">
    <property type="entry name" value="KH-I_FUBP3_rpt4"/>
    <property type="match status" value="1"/>
</dbReference>
<evidence type="ECO:0000313" key="6">
    <source>
        <dbReference type="Ensembl" id="ENSOSIP00000018309.1"/>
    </source>
</evidence>
<keyword evidence="7" id="KW-1185">Reference proteome</keyword>
<dbReference type="Pfam" id="PF00013">
    <property type="entry name" value="KH_1"/>
    <property type="match status" value="4"/>
</dbReference>
<feature type="domain" description="K Homology" evidence="5">
    <location>
        <begin position="289"/>
        <end position="362"/>
    </location>
</feature>